<organism evidence="2 3">
    <name type="scientific">Albibacterium profundi</name>
    <dbReference type="NCBI Taxonomy" id="3134906"/>
    <lineage>
        <taxon>Bacteria</taxon>
        <taxon>Pseudomonadati</taxon>
        <taxon>Bacteroidota</taxon>
        <taxon>Sphingobacteriia</taxon>
        <taxon>Sphingobacteriales</taxon>
        <taxon>Sphingobacteriaceae</taxon>
        <taxon>Albibacterium</taxon>
    </lineage>
</organism>
<evidence type="ECO:0000256" key="1">
    <source>
        <dbReference type="SAM" id="MobiDB-lite"/>
    </source>
</evidence>
<dbReference type="Proteomes" id="UP001580928">
    <property type="component" value="Unassembled WGS sequence"/>
</dbReference>
<keyword evidence="3" id="KW-1185">Reference proteome</keyword>
<accession>A0ABV5CHM2</accession>
<protein>
    <submittedName>
        <fullName evidence="2">DUF6766 family protein</fullName>
    </submittedName>
</protein>
<comment type="caution">
    <text evidence="2">The sequence shown here is derived from an EMBL/GenBank/DDBJ whole genome shotgun (WGS) entry which is preliminary data.</text>
</comment>
<proteinExistence type="predicted"/>
<sequence>MRQKGSPESKPVDAPHMETGK</sequence>
<dbReference type="Pfam" id="PF20554">
    <property type="entry name" value="DUF6766"/>
    <property type="match status" value="1"/>
</dbReference>
<name>A0ABV5CHM2_9SPHI</name>
<gene>
    <name evidence="2" type="ORF">WKR92_14405</name>
</gene>
<evidence type="ECO:0000313" key="3">
    <source>
        <dbReference type="Proteomes" id="UP001580928"/>
    </source>
</evidence>
<dbReference type="RefSeq" id="WP_375558580.1">
    <property type="nucleotide sequence ID" value="NZ_JBBVGT010000003.1"/>
</dbReference>
<dbReference type="EMBL" id="JBBVGT010000003">
    <property type="protein sequence ID" value="MFB5947022.1"/>
    <property type="molecule type" value="Genomic_DNA"/>
</dbReference>
<reference evidence="2 3" key="1">
    <citation type="submission" date="2024-04" db="EMBL/GenBank/DDBJ databases">
        <title>Albibacterium profundi sp. nov., isolated from sediment of the Challenger Deep of Mariana Trench.</title>
        <authorList>
            <person name="Wang Y."/>
        </authorList>
    </citation>
    <scope>NUCLEOTIDE SEQUENCE [LARGE SCALE GENOMIC DNA]</scope>
    <source>
        <strain evidence="2 3">RHL897</strain>
    </source>
</reference>
<feature type="region of interest" description="Disordered" evidence="1">
    <location>
        <begin position="1"/>
        <end position="21"/>
    </location>
</feature>
<evidence type="ECO:0000313" key="2">
    <source>
        <dbReference type="EMBL" id="MFB5947022.1"/>
    </source>
</evidence>
<dbReference type="InterPro" id="IPR046657">
    <property type="entry name" value="DUF6766"/>
</dbReference>